<evidence type="ECO:0000256" key="2">
    <source>
        <dbReference type="SAM" id="MobiDB-lite"/>
    </source>
</evidence>
<evidence type="ECO:0000313" key="3">
    <source>
        <dbReference type="Proteomes" id="UP000050741"/>
    </source>
</evidence>
<proteinExistence type="predicted"/>
<sequence>MAGTLPQFGANGGAGTGTGGGGGGMAFLSSSGGSGSSKDQLMFRKRFKEMEKRRKAEEEALHRKSDAETDVKRLERELEERMIRIHSLRVKFADCRRL</sequence>
<reference evidence="3" key="1">
    <citation type="submission" date="2013-12" db="EMBL/GenBank/DDBJ databases">
        <authorList>
            <person name="Aslett M."/>
        </authorList>
    </citation>
    <scope>NUCLEOTIDE SEQUENCE [LARGE SCALE GENOMIC DNA]</scope>
    <source>
        <strain evidence="3">Lindley</strain>
    </source>
</reference>
<accession>A0A183CFN3</accession>
<evidence type="ECO:0000313" key="4">
    <source>
        <dbReference type="WBParaSite" id="GPLIN_001168800"/>
    </source>
</evidence>
<organism evidence="3 4">
    <name type="scientific">Globodera pallida</name>
    <name type="common">Potato cyst nematode worm</name>
    <name type="synonym">Heterodera pallida</name>
    <dbReference type="NCBI Taxonomy" id="36090"/>
    <lineage>
        <taxon>Eukaryota</taxon>
        <taxon>Metazoa</taxon>
        <taxon>Ecdysozoa</taxon>
        <taxon>Nematoda</taxon>
        <taxon>Chromadorea</taxon>
        <taxon>Rhabditida</taxon>
        <taxon>Tylenchina</taxon>
        <taxon>Tylenchomorpha</taxon>
        <taxon>Tylenchoidea</taxon>
        <taxon>Heteroderidae</taxon>
        <taxon>Heteroderinae</taxon>
        <taxon>Globodera</taxon>
    </lineage>
</organism>
<protein>
    <submittedName>
        <fullName evidence="4">BZIP domain-containing protein</fullName>
    </submittedName>
</protein>
<keyword evidence="3" id="KW-1185">Reference proteome</keyword>
<feature type="compositionally biased region" description="Gly residues" evidence="2">
    <location>
        <begin position="10"/>
        <end position="25"/>
    </location>
</feature>
<dbReference type="Proteomes" id="UP000050741">
    <property type="component" value="Unassembled WGS sequence"/>
</dbReference>
<evidence type="ECO:0000256" key="1">
    <source>
        <dbReference type="SAM" id="Coils"/>
    </source>
</evidence>
<feature type="region of interest" description="Disordered" evidence="2">
    <location>
        <begin position="1"/>
        <end position="41"/>
    </location>
</feature>
<dbReference type="Gene3D" id="1.20.1270.60">
    <property type="entry name" value="Arfaptin homology (AH) domain/BAR domain"/>
    <property type="match status" value="1"/>
</dbReference>
<feature type="coiled-coil region" evidence="1">
    <location>
        <begin position="47"/>
        <end position="91"/>
    </location>
</feature>
<dbReference type="InterPro" id="IPR027267">
    <property type="entry name" value="AH/BAR_dom_sf"/>
</dbReference>
<reference evidence="3" key="2">
    <citation type="submission" date="2014-05" db="EMBL/GenBank/DDBJ databases">
        <title>The genome and life-stage specific transcriptomes of Globodera pallida elucidate key aspects of plant parasitism by a cyst nematode.</title>
        <authorList>
            <person name="Cotton J.A."/>
            <person name="Lilley C.J."/>
            <person name="Jones L.M."/>
            <person name="Kikuchi T."/>
            <person name="Reid A.J."/>
            <person name="Thorpe P."/>
            <person name="Tsai I.J."/>
            <person name="Beasley H."/>
            <person name="Blok V."/>
            <person name="Cock P.J.A."/>
            <person name="Van den Akker S.E."/>
            <person name="Holroyd N."/>
            <person name="Hunt M."/>
            <person name="Mantelin S."/>
            <person name="Naghra H."/>
            <person name="Pain A."/>
            <person name="Palomares-Rius J.E."/>
            <person name="Zarowiecki M."/>
            <person name="Berriman M."/>
            <person name="Jones J.T."/>
            <person name="Urwin P.E."/>
        </authorList>
    </citation>
    <scope>NUCLEOTIDE SEQUENCE [LARGE SCALE GENOMIC DNA]</scope>
    <source>
        <strain evidence="3">Lindley</strain>
    </source>
</reference>
<dbReference type="AlphaFoldDB" id="A0A183CFN3"/>
<name>A0A183CFN3_GLOPA</name>
<reference evidence="4" key="3">
    <citation type="submission" date="2016-06" db="UniProtKB">
        <authorList>
            <consortium name="WormBaseParasite"/>
        </authorList>
    </citation>
    <scope>IDENTIFICATION</scope>
</reference>
<dbReference type="WBParaSite" id="GPLIN_001168800">
    <property type="protein sequence ID" value="GPLIN_001168800"/>
    <property type="gene ID" value="GPLIN_001168800"/>
</dbReference>
<keyword evidence="1" id="KW-0175">Coiled coil</keyword>